<dbReference type="PANTHER" id="PTHR42044:SF1">
    <property type="entry name" value="DUF676 DOMAIN-CONTAINING PROTEIN"/>
    <property type="match status" value="1"/>
</dbReference>
<keyword evidence="4" id="KW-1185">Reference proteome</keyword>
<keyword evidence="2" id="KW-1133">Transmembrane helix</keyword>
<feature type="transmembrane region" description="Helical" evidence="2">
    <location>
        <begin position="114"/>
        <end position="132"/>
    </location>
</feature>
<dbReference type="AlphaFoldDB" id="A0AAJ0GTA9"/>
<feature type="transmembrane region" description="Helical" evidence="2">
    <location>
        <begin position="51"/>
        <end position="71"/>
    </location>
</feature>
<name>A0AAJ0GTA9_9PEZI</name>
<evidence type="ECO:0000313" key="4">
    <source>
        <dbReference type="Proteomes" id="UP001273166"/>
    </source>
</evidence>
<feature type="region of interest" description="Disordered" evidence="1">
    <location>
        <begin position="319"/>
        <end position="376"/>
    </location>
</feature>
<keyword evidence="2" id="KW-0472">Membrane</keyword>
<dbReference type="PANTHER" id="PTHR42044">
    <property type="entry name" value="DUF676 DOMAIN-CONTAINING PROTEIN-RELATED"/>
    <property type="match status" value="1"/>
</dbReference>
<gene>
    <name evidence="3" type="ORF">B0T15DRAFT_533296</name>
</gene>
<reference evidence="3" key="1">
    <citation type="journal article" date="2023" name="Mol. Phylogenet. Evol.">
        <title>Genome-scale phylogeny and comparative genomics of the fungal order Sordariales.</title>
        <authorList>
            <person name="Hensen N."/>
            <person name="Bonometti L."/>
            <person name="Westerberg I."/>
            <person name="Brannstrom I.O."/>
            <person name="Guillou S."/>
            <person name="Cros-Aarteil S."/>
            <person name="Calhoun S."/>
            <person name="Haridas S."/>
            <person name="Kuo A."/>
            <person name="Mondo S."/>
            <person name="Pangilinan J."/>
            <person name="Riley R."/>
            <person name="LaButti K."/>
            <person name="Andreopoulos B."/>
            <person name="Lipzen A."/>
            <person name="Chen C."/>
            <person name="Yan M."/>
            <person name="Daum C."/>
            <person name="Ng V."/>
            <person name="Clum A."/>
            <person name="Steindorff A."/>
            <person name="Ohm R.A."/>
            <person name="Martin F."/>
            <person name="Silar P."/>
            <person name="Natvig D.O."/>
            <person name="Lalanne C."/>
            <person name="Gautier V."/>
            <person name="Ament-Velasquez S.L."/>
            <person name="Kruys A."/>
            <person name="Hutchinson M.I."/>
            <person name="Powell A.J."/>
            <person name="Barry K."/>
            <person name="Miller A.N."/>
            <person name="Grigoriev I.V."/>
            <person name="Debuchy R."/>
            <person name="Gladieux P."/>
            <person name="Hiltunen Thoren M."/>
            <person name="Johannesson H."/>
        </authorList>
    </citation>
    <scope>NUCLEOTIDE SEQUENCE</scope>
    <source>
        <strain evidence="3">CBS 333.67</strain>
    </source>
</reference>
<dbReference type="RefSeq" id="XP_062721533.1">
    <property type="nucleotide sequence ID" value="XM_062869360.1"/>
</dbReference>
<feature type="region of interest" description="Disordered" evidence="1">
    <location>
        <begin position="1"/>
        <end position="25"/>
    </location>
</feature>
<feature type="transmembrane region" description="Helical" evidence="2">
    <location>
        <begin position="91"/>
        <end position="109"/>
    </location>
</feature>
<reference evidence="3" key="2">
    <citation type="submission" date="2023-06" db="EMBL/GenBank/DDBJ databases">
        <authorList>
            <consortium name="Lawrence Berkeley National Laboratory"/>
            <person name="Mondo S.J."/>
            <person name="Hensen N."/>
            <person name="Bonometti L."/>
            <person name="Westerberg I."/>
            <person name="Brannstrom I.O."/>
            <person name="Guillou S."/>
            <person name="Cros-Aarteil S."/>
            <person name="Calhoun S."/>
            <person name="Haridas S."/>
            <person name="Kuo A."/>
            <person name="Pangilinan J."/>
            <person name="Riley R."/>
            <person name="Labutti K."/>
            <person name="Andreopoulos B."/>
            <person name="Lipzen A."/>
            <person name="Chen C."/>
            <person name="Yanf M."/>
            <person name="Daum C."/>
            <person name="Ng V."/>
            <person name="Clum A."/>
            <person name="Steindorff A."/>
            <person name="Ohm R."/>
            <person name="Martin F."/>
            <person name="Silar P."/>
            <person name="Natvig D."/>
            <person name="Lalanne C."/>
            <person name="Gautier V."/>
            <person name="Ament-Velasquez S.L."/>
            <person name="Kruys A."/>
            <person name="Hutchinson M.I."/>
            <person name="Powell A.J."/>
            <person name="Barry K."/>
            <person name="Miller A.N."/>
            <person name="Grigoriev I.V."/>
            <person name="Debuchy R."/>
            <person name="Gladieux P."/>
            <person name="Thoren M.H."/>
            <person name="Johannesson H."/>
        </authorList>
    </citation>
    <scope>NUCLEOTIDE SEQUENCE</scope>
    <source>
        <strain evidence="3">CBS 333.67</strain>
    </source>
</reference>
<accession>A0AAJ0GTA9</accession>
<evidence type="ECO:0000256" key="1">
    <source>
        <dbReference type="SAM" id="MobiDB-lite"/>
    </source>
</evidence>
<dbReference type="EMBL" id="JAUDZG010000004">
    <property type="protein sequence ID" value="KAK3305753.1"/>
    <property type="molecule type" value="Genomic_DNA"/>
</dbReference>
<protein>
    <submittedName>
        <fullName evidence="3">Uncharacterized protein</fullName>
    </submittedName>
</protein>
<keyword evidence="2" id="KW-0812">Transmembrane</keyword>
<proteinExistence type="predicted"/>
<feature type="region of interest" description="Disordered" evidence="1">
    <location>
        <begin position="545"/>
        <end position="570"/>
    </location>
</feature>
<comment type="caution">
    <text evidence="3">The sequence shown here is derived from an EMBL/GenBank/DDBJ whole genome shotgun (WGS) entry which is preliminary data.</text>
</comment>
<feature type="compositionally biased region" description="Acidic residues" evidence="1">
    <location>
        <begin position="491"/>
        <end position="505"/>
    </location>
</feature>
<dbReference type="Proteomes" id="UP001273166">
    <property type="component" value="Unassembled WGS sequence"/>
</dbReference>
<dbReference type="GeneID" id="87888189"/>
<feature type="region of interest" description="Disordered" evidence="1">
    <location>
        <begin position="461"/>
        <end position="510"/>
    </location>
</feature>
<evidence type="ECO:0000256" key="2">
    <source>
        <dbReference type="SAM" id="Phobius"/>
    </source>
</evidence>
<sequence length="570" mass="63141">MPSTMSAAAAAPPPPARPNTASEGGDTRFFGSQIGGRSAINYSYTDMPWKLMAWDVYHFFQYLWAIPYILWPVRPADSAELSELSPTWGNLFSIAVHVVLCVLQLAGIVALPLLLVLPVWTAAGLVGLFMLLNKALCMLLNGEGVEYHSDPEYAPARPEHAHEQWIYINGVAAGAHWMQSNLNRLAVTFKRPILGIHNKTSGILFDVVECLIQRNWGYATNDVRVCYRIIKKKLYNPRYSKVIFILHSQGGIEGSLILDWLLQELPQDLLSKLEVYTFGNAANHFNNPHRHISSQTLAKRHPFAASIDSNPLASAEAVCAPPLRQPQPKPRARQRSTAEPYPYPNGTSHPLAPLTTTNCNPPVNGIKTSTTTPHPSTLSDRAIGHIEHYAHTTDFVALWGVLHFATASRSSPTIPRFIGRVFARTSGGGRGGHQMVQHYLDGMFPLKRDKTTGMLLRGEGGVPLGASEENEFMESEVSIGGKENGDREPEGESEDEGEEEQVEEAVEIHGLSPVLEKRRSLIKERRDEEGMKVKVKELSRLWQYRNGRSPEDTPPGLVRGMDGVVRNATM</sequence>
<organism evidence="3 4">
    <name type="scientific">Chaetomium strumarium</name>
    <dbReference type="NCBI Taxonomy" id="1170767"/>
    <lineage>
        <taxon>Eukaryota</taxon>
        <taxon>Fungi</taxon>
        <taxon>Dikarya</taxon>
        <taxon>Ascomycota</taxon>
        <taxon>Pezizomycotina</taxon>
        <taxon>Sordariomycetes</taxon>
        <taxon>Sordariomycetidae</taxon>
        <taxon>Sordariales</taxon>
        <taxon>Chaetomiaceae</taxon>
        <taxon>Chaetomium</taxon>
    </lineage>
</organism>
<evidence type="ECO:0000313" key="3">
    <source>
        <dbReference type="EMBL" id="KAK3305753.1"/>
    </source>
</evidence>